<evidence type="ECO:0000313" key="4">
    <source>
        <dbReference type="EMBL" id="KKO01848.1"/>
    </source>
</evidence>
<organism evidence="4">
    <name type="scientific">marine sediment metagenome</name>
    <dbReference type="NCBI Taxonomy" id="412755"/>
    <lineage>
        <taxon>unclassified sequences</taxon>
        <taxon>metagenomes</taxon>
        <taxon>ecological metagenomes</taxon>
    </lineage>
</organism>
<dbReference type="Gene3D" id="3.40.50.300">
    <property type="entry name" value="P-loop containing nucleotide triphosphate hydrolases"/>
    <property type="match status" value="1"/>
</dbReference>
<dbReference type="PANTHER" id="PTHR30486:SF6">
    <property type="entry name" value="TYPE IV PILUS RETRACTATION ATPASE PILT"/>
    <property type="match status" value="1"/>
</dbReference>
<evidence type="ECO:0000256" key="1">
    <source>
        <dbReference type="ARBA" id="ARBA00006611"/>
    </source>
</evidence>
<evidence type="ECO:0000259" key="3">
    <source>
        <dbReference type="Pfam" id="PF00437"/>
    </source>
</evidence>
<protein>
    <recommendedName>
        <fullName evidence="3">Bacterial type II secretion system protein E domain-containing protein</fullName>
    </recommendedName>
</protein>
<dbReference type="AlphaFoldDB" id="A0A0F9VPL8"/>
<name>A0A0F9VPL8_9ZZZZ</name>
<dbReference type="InterPro" id="IPR027417">
    <property type="entry name" value="P-loop_NTPase"/>
</dbReference>
<dbReference type="Gene3D" id="3.30.450.90">
    <property type="match status" value="1"/>
</dbReference>
<reference evidence="4" key="1">
    <citation type="journal article" date="2015" name="Nature">
        <title>Complex archaea that bridge the gap between prokaryotes and eukaryotes.</title>
        <authorList>
            <person name="Spang A."/>
            <person name="Saw J.H."/>
            <person name="Jorgensen S.L."/>
            <person name="Zaremba-Niedzwiedzka K."/>
            <person name="Martijn J."/>
            <person name="Lind A.E."/>
            <person name="van Eijk R."/>
            <person name="Schleper C."/>
            <person name="Guy L."/>
            <person name="Ettema T.J."/>
        </authorList>
    </citation>
    <scope>NUCLEOTIDE SEQUENCE</scope>
</reference>
<dbReference type="SUPFAM" id="SSF52540">
    <property type="entry name" value="P-loop containing nucleoside triphosphate hydrolases"/>
    <property type="match status" value="1"/>
</dbReference>
<dbReference type="GO" id="GO:0016887">
    <property type="term" value="F:ATP hydrolysis activity"/>
    <property type="evidence" value="ECO:0007669"/>
    <property type="project" value="InterPro"/>
</dbReference>
<comment type="similarity">
    <text evidence="1">Belongs to the GSP E family.</text>
</comment>
<dbReference type="EMBL" id="LAZR01000033">
    <property type="protein sequence ID" value="KKO01848.1"/>
    <property type="molecule type" value="Genomic_DNA"/>
</dbReference>
<dbReference type="Pfam" id="PF00437">
    <property type="entry name" value="T2SSE"/>
    <property type="match status" value="1"/>
</dbReference>
<accession>A0A0F9VPL8</accession>
<gene>
    <name evidence="4" type="ORF">LCGC14_0112030</name>
</gene>
<feature type="domain" description="Bacterial type II secretion system protein E" evidence="3">
    <location>
        <begin position="197"/>
        <end position="364"/>
    </location>
</feature>
<comment type="caution">
    <text evidence="4">The sequence shown here is derived from an EMBL/GenBank/DDBJ whole genome shotgun (WGS) entry which is preliminary data.</text>
</comment>
<proteinExistence type="inferred from homology"/>
<sequence>MEESARRLSATSRRVSKGVENSKPAVLDRERLEAFMLDEEPSRITDTDFREFLMSAVLSGASDVTIQSDQQPRAEIHGVLYRATRKPWSPSEVDQVLMEVYGGANARTEINGQRVLDFSYELNLVNGTRQRFRVNATGVYGRDGQGVEITMRALPSKTPDLKLVQLDGSEGKLKREHGHISVKRDDAQEDIAKLGSSLINAMKPQNGIIIVGGGTGSGKSTTLAAVTNSHLQDLMKPVKIVDIQAPIEYTFRDVMSGMEGSSSIIGQSEVGKHIKSFAVGVHSALRRKPNIIIVGEARDYETISASLEASLTGHLVYTTTHANDVSDTIRRLLSTFPANERGARAFDLISALRFCMVQYLAKRIDKPGVVPVREYIKFTPRLKEKLANLPVNDWPAVLGEEVKGNAEGRGPEDMCQSLLEVVKPLYVEGIISREEAFSLAGLAAIETPPREDD</sequence>
<dbReference type="PANTHER" id="PTHR30486">
    <property type="entry name" value="TWITCHING MOTILITY PROTEIN PILT"/>
    <property type="match status" value="1"/>
</dbReference>
<dbReference type="InterPro" id="IPR001482">
    <property type="entry name" value="T2SS/T4SS_dom"/>
</dbReference>
<dbReference type="InterPro" id="IPR050921">
    <property type="entry name" value="T4SS_GSP_E_ATPase"/>
</dbReference>
<feature type="region of interest" description="Disordered" evidence="2">
    <location>
        <begin position="1"/>
        <end position="22"/>
    </location>
</feature>
<evidence type="ECO:0000256" key="2">
    <source>
        <dbReference type="SAM" id="MobiDB-lite"/>
    </source>
</evidence>